<dbReference type="Proteomes" id="UP000193884">
    <property type="component" value="Unassembled WGS sequence"/>
</dbReference>
<gene>
    <name evidence="1" type="ORF">BST63_03505</name>
</gene>
<sequence length="135" mass="15390">MEDFLEQGDQLTRLVKRKRQRRLAGDILGSVIARRKINRTISTFEAEAIRRYYATPSISRLATLSGDELSGLADLTEGWAQDKHLDRRSMIELLGWSDGMRSLVDVVGLDYMPPPSPVGSKPPLFKFLATRMRRR</sequence>
<proteinExistence type="predicted"/>
<protein>
    <submittedName>
        <fullName evidence="1">Uncharacterized protein</fullName>
    </submittedName>
</protein>
<keyword evidence="2" id="KW-1185">Reference proteome</keyword>
<evidence type="ECO:0000313" key="1">
    <source>
        <dbReference type="EMBL" id="OSJ34447.1"/>
    </source>
</evidence>
<accession>A0ABX3XAQ0</accession>
<evidence type="ECO:0000313" key="2">
    <source>
        <dbReference type="Proteomes" id="UP000193884"/>
    </source>
</evidence>
<comment type="caution">
    <text evidence="1">The sequence shown here is derived from an EMBL/GenBank/DDBJ whole genome shotgun (WGS) entry which is preliminary data.</text>
</comment>
<dbReference type="EMBL" id="NAFK01000123">
    <property type="protein sequence ID" value="OSJ34447.1"/>
    <property type="molecule type" value="Genomic_DNA"/>
</dbReference>
<reference evidence="1 2" key="1">
    <citation type="submission" date="2017-03" db="EMBL/GenBank/DDBJ databases">
        <title>Whole genome sequences of fourteen strains of Bradyrhizobium canariense and one strain of Bradyrhizobium japonicum isolated from Lupinus (Papilionoideae: Genisteae) species in Algeria.</title>
        <authorList>
            <person name="Crovadore J."/>
            <person name="Chekireb D."/>
            <person name="Brachmann A."/>
            <person name="Chablais R."/>
            <person name="Cochard B."/>
            <person name="Lefort F."/>
        </authorList>
    </citation>
    <scope>NUCLEOTIDE SEQUENCE [LARGE SCALE GENOMIC DNA]</scope>
    <source>
        <strain evidence="1 2">UBMAN05</strain>
    </source>
</reference>
<name>A0ABX3XAQ0_9BRAD</name>
<organism evidence="1 2">
    <name type="scientific">Bradyrhizobium canariense</name>
    <dbReference type="NCBI Taxonomy" id="255045"/>
    <lineage>
        <taxon>Bacteria</taxon>
        <taxon>Pseudomonadati</taxon>
        <taxon>Pseudomonadota</taxon>
        <taxon>Alphaproteobacteria</taxon>
        <taxon>Hyphomicrobiales</taxon>
        <taxon>Nitrobacteraceae</taxon>
        <taxon>Bradyrhizobium</taxon>
    </lineage>
</organism>